<dbReference type="Proteomes" id="UP001465976">
    <property type="component" value="Unassembled WGS sequence"/>
</dbReference>
<dbReference type="SUPFAM" id="SSF54909">
    <property type="entry name" value="Dimeric alpha+beta barrel"/>
    <property type="match status" value="1"/>
</dbReference>
<evidence type="ECO:0000313" key="2">
    <source>
        <dbReference type="Proteomes" id="UP001465976"/>
    </source>
</evidence>
<evidence type="ECO:0008006" key="3">
    <source>
        <dbReference type="Google" id="ProtNLM"/>
    </source>
</evidence>
<organism evidence="1 2">
    <name type="scientific">Marasmius crinis-equi</name>
    <dbReference type="NCBI Taxonomy" id="585013"/>
    <lineage>
        <taxon>Eukaryota</taxon>
        <taxon>Fungi</taxon>
        <taxon>Dikarya</taxon>
        <taxon>Basidiomycota</taxon>
        <taxon>Agaricomycotina</taxon>
        <taxon>Agaricomycetes</taxon>
        <taxon>Agaricomycetidae</taxon>
        <taxon>Agaricales</taxon>
        <taxon>Marasmiineae</taxon>
        <taxon>Marasmiaceae</taxon>
        <taxon>Marasmius</taxon>
    </lineage>
</organism>
<comment type="caution">
    <text evidence="1">The sequence shown here is derived from an EMBL/GenBank/DDBJ whole genome shotgun (WGS) entry which is preliminary data.</text>
</comment>
<proteinExistence type="predicted"/>
<dbReference type="PANTHER" id="PTHR42052">
    <property type="entry name" value="ABM DOMAIN-CONTAINING PROTEIN"/>
    <property type="match status" value="1"/>
</dbReference>
<dbReference type="InterPro" id="IPR011008">
    <property type="entry name" value="Dimeric_a/b-barrel"/>
</dbReference>
<gene>
    <name evidence="1" type="ORF">V5O48_004850</name>
</gene>
<dbReference type="PANTHER" id="PTHR42052:SF1">
    <property type="entry name" value="ABM DOMAIN-CONTAINING PROTEIN"/>
    <property type="match status" value="1"/>
</dbReference>
<protein>
    <recommendedName>
        <fullName evidence="3">DUF3291 domain-containing protein</fullName>
    </recommendedName>
</protein>
<name>A0ABR3FPF4_9AGAR</name>
<accession>A0ABR3FPF4</accession>
<sequence length="199" mass="22552">MTQGLWTIIKRSACLIPPILTNMTVTEFATLQLNTSITSEGPLPSLFTRLQSSQSSWSHYPVLLYSDVSAQPTAPAIHLISGWESVEAHQKWIESAENQELLRLLGPYMNITGFSHLTLNFEEFQRGRECADDPEGLLVVNKDGQLNERLGEPLWTGQGNDLEDDSRPLFRLAFYKGEKELEFEGNGRNFGMKFIEKFQ</sequence>
<dbReference type="EMBL" id="JBAHYK010000176">
    <property type="protein sequence ID" value="KAL0577136.1"/>
    <property type="molecule type" value="Genomic_DNA"/>
</dbReference>
<evidence type="ECO:0000313" key="1">
    <source>
        <dbReference type="EMBL" id="KAL0577136.1"/>
    </source>
</evidence>
<keyword evidence="2" id="KW-1185">Reference proteome</keyword>
<reference evidence="1 2" key="1">
    <citation type="submission" date="2024-02" db="EMBL/GenBank/DDBJ databases">
        <title>A draft genome for the cacao thread blight pathogen Marasmius crinis-equi.</title>
        <authorList>
            <person name="Cohen S.P."/>
            <person name="Baruah I.K."/>
            <person name="Amoako-Attah I."/>
            <person name="Bukari Y."/>
            <person name="Meinhardt L.W."/>
            <person name="Bailey B.A."/>
        </authorList>
    </citation>
    <scope>NUCLEOTIDE SEQUENCE [LARGE SCALE GENOMIC DNA]</scope>
    <source>
        <strain evidence="1 2">GH-76</strain>
    </source>
</reference>
<dbReference type="Gene3D" id="3.30.70.100">
    <property type="match status" value="1"/>
</dbReference>